<dbReference type="InParanoid" id="A2EUM1"/>
<dbReference type="OrthoDB" id="10469378at2759"/>
<proteinExistence type="predicted"/>
<dbReference type="STRING" id="5722.A2EUM1"/>
<evidence type="ECO:0000313" key="3">
    <source>
        <dbReference type="EMBL" id="EAY03670.1"/>
    </source>
</evidence>
<dbReference type="SMR" id="A2EUM1"/>
<organism evidence="3 4">
    <name type="scientific">Trichomonas vaginalis (strain ATCC PRA-98 / G3)</name>
    <dbReference type="NCBI Taxonomy" id="412133"/>
    <lineage>
        <taxon>Eukaryota</taxon>
        <taxon>Metamonada</taxon>
        <taxon>Parabasalia</taxon>
        <taxon>Trichomonadida</taxon>
        <taxon>Trichomonadidae</taxon>
        <taxon>Trichomonas</taxon>
    </lineage>
</organism>
<sequence length="869" mass="100243">MPSLNGREAPEHGTVTKTQQKTLIETKPFPFETEQLKVIKPVIPPRPQSYLIDAGMERTKQDDGTFAVRLSNSTWAHSQPNVNDHYATRDEALAVIQNYDEQVRLIAGGNEVDRANQLQSVTDMLLDQLSDQLRAECIERCEIVEKARNSYAAIFTLLQDDGQKCREKIRDLEEHNKNIEENLTKVIDTSTERVNDAREDCARQIAEIKQEMEANKEEYDSSMKRFLEQKAQLEEHVKALHRVFIEFQSDSVYMTLEELKQKHESLERKMQNKESEISKLKVQLTKLQKQVKEVEDQKALLEQANTQLRRDLADAISTKYRLQTKLNLQNIESGMPDEQIEEEELVKPAEVPQTPSGTISPDEHTPQRQKRKVRTNVDPNPYIRVNQKLSRAFDAIAEVFARANNPISPNPNEQQINEELDSLLLSCDYSLMIRAIEKRADELIHITEQFDTLNLSMIGGDGNLSVRPMTSQDPRFIQYIRTHNSEQGDSRSNINVFSTIRQLFQAKYTSDKWRERLGQKPQRFPEFMIEYFCKDGDTIFASLQRAARVYRIASKSNSPEAKLFVKFLLESYTVDEMTFFNEIRYALVGLPNVPQDAPAILNVPYAKCKELLERVVGVFSPALAGIMADAQKLAISDYIDYAAFITILMKYYRGERRKRRNAVKLMFNSKKFKANSNSVDFEAFVGMVQSLGFTGPFDDVFDMYRVATLLGGGSISIDSLLSAMDDLSIHFYSIETPFTNNTKDQITEMPRKDITRHWTKFSKWFEKMKDQTNNTFEPWIKYTITKKVFTVDDAFKANKSVDNLVCEYRGLLDFYQYSLDIMIRGLQKPLPSDKTERLLALFENLVDLYLTFYLQQKETVISPDMTEVA</sequence>
<dbReference type="VEuPathDB" id="TrichDB:TVAGG3_0547390"/>
<dbReference type="Proteomes" id="UP000001542">
    <property type="component" value="Unassembled WGS sequence"/>
</dbReference>
<evidence type="ECO:0000256" key="1">
    <source>
        <dbReference type="SAM" id="Coils"/>
    </source>
</evidence>
<reference evidence="3" key="2">
    <citation type="journal article" date="2007" name="Science">
        <title>Draft genome sequence of the sexually transmitted pathogen Trichomonas vaginalis.</title>
        <authorList>
            <person name="Carlton J.M."/>
            <person name="Hirt R.P."/>
            <person name="Silva J.C."/>
            <person name="Delcher A.L."/>
            <person name="Schatz M."/>
            <person name="Zhao Q."/>
            <person name="Wortman J.R."/>
            <person name="Bidwell S.L."/>
            <person name="Alsmark U.C.M."/>
            <person name="Besteiro S."/>
            <person name="Sicheritz-Ponten T."/>
            <person name="Noel C.J."/>
            <person name="Dacks J.B."/>
            <person name="Foster P.G."/>
            <person name="Simillion C."/>
            <person name="Van de Peer Y."/>
            <person name="Miranda-Saavedra D."/>
            <person name="Barton G.J."/>
            <person name="Westrop G.D."/>
            <person name="Mueller S."/>
            <person name="Dessi D."/>
            <person name="Fiori P.L."/>
            <person name="Ren Q."/>
            <person name="Paulsen I."/>
            <person name="Zhang H."/>
            <person name="Bastida-Corcuera F.D."/>
            <person name="Simoes-Barbosa A."/>
            <person name="Brown M.T."/>
            <person name="Hayes R.D."/>
            <person name="Mukherjee M."/>
            <person name="Okumura C.Y."/>
            <person name="Schneider R."/>
            <person name="Smith A.J."/>
            <person name="Vanacova S."/>
            <person name="Villalvazo M."/>
            <person name="Haas B.J."/>
            <person name="Pertea M."/>
            <person name="Feldblyum T.V."/>
            <person name="Utterback T.R."/>
            <person name="Shu C.L."/>
            <person name="Osoegawa K."/>
            <person name="de Jong P.J."/>
            <person name="Hrdy I."/>
            <person name="Horvathova L."/>
            <person name="Zubacova Z."/>
            <person name="Dolezal P."/>
            <person name="Malik S.B."/>
            <person name="Logsdon J.M. Jr."/>
            <person name="Henze K."/>
            <person name="Gupta A."/>
            <person name="Wang C.C."/>
            <person name="Dunne R.L."/>
            <person name="Upcroft J.A."/>
            <person name="Upcroft P."/>
            <person name="White O."/>
            <person name="Salzberg S.L."/>
            <person name="Tang P."/>
            <person name="Chiu C.-H."/>
            <person name="Lee Y.-S."/>
            <person name="Embley T.M."/>
            <person name="Coombs G.H."/>
            <person name="Mottram J.C."/>
            <person name="Tachezy J."/>
            <person name="Fraser-Liggett C.M."/>
            <person name="Johnson P.J."/>
        </authorList>
    </citation>
    <scope>NUCLEOTIDE SEQUENCE [LARGE SCALE GENOMIC DNA]</scope>
    <source>
        <strain evidence="3">G3</strain>
    </source>
</reference>
<dbReference type="VEuPathDB" id="TrichDB:TVAG_145390"/>
<gene>
    <name evidence="3" type="ORF">TVAG_145390</name>
</gene>
<feature type="region of interest" description="Disordered" evidence="2">
    <location>
        <begin position="343"/>
        <end position="372"/>
    </location>
</feature>
<dbReference type="RefSeq" id="XP_001315893.1">
    <property type="nucleotide sequence ID" value="XM_001315858.1"/>
</dbReference>
<evidence type="ECO:0000256" key="2">
    <source>
        <dbReference type="SAM" id="MobiDB-lite"/>
    </source>
</evidence>
<reference evidence="3" key="1">
    <citation type="submission" date="2006-10" db="EMBL/GenBank/DDBJ databases">
        <authorList>
            <person name="Amadeo P."/>
            <person name="Zhao Q."/>
            <person name="Wortman J."/>
            <person name="Fraser-Liggett C."/>
            <person name="Carlton J."/>
        </authorList>
    </citation>
    <scope>NUCLEOTIDE SEQUENCE</scope>
    <source>
        <strain evidence="3">G3</strain>
    </source>
</reference>
<dbReference type="PANTHER" id="PTHR39867">
    <property type="entry name" value="HELICASE ATP-BINDING DOMAIN-CONTAINING PROTEIN"/>
    <property type="match status" value="1"/>
</dbReference>
<evidence type="ECO:0000313" key="4">
    <source>
        <dbReference type="Proteomes" id="UP000001542"/>
    </source>
</evidence>
<keyword evidence="4" id="KW-1185">Reference proteome</keyword>
<dbReference type="AlphaFoldDB" id="A2EUM1"/>
<keyword evidence="1" id="KW-0175">Coiled coil</keyword>
<feature type="coiled-coil region" evidence="1">
    <location>
        <begin position="162"/>
        <end position="311"/>
    </location>
</feature>
<protein>
    <submittedName>
        <fullName evidence="3">Uncharacterized protein</fullName>
    </submittedName>
</protein>
<name>A2EUM1_TRIV3</name>
<feature type="region of interest" description="Disordered" evidence="2">
    <location>
        <begin position="1"/>
        <end position="21"/>
    </location>
</feature>
<dbReference type="PANTHER" id="PTHR39867:SF1">
    <property type="entry name" value="HELICASE ATP-BINDING DOMAIN-CONTAINING PROTEIN"/>
    <property type="match status" value="1"/>
</dbReference>
<dbReference type="EMBL" id="DS113498">
    <property type="protein sequence ID" value="EAY03670.1"/>
    <property type="molecule type" value="Genomic_DNA"/>
</dbReference>
<dbReference type="KEGG" id="tva:4761516"/>
<accession>A2EUM1</accession>